<dbReference type="EMBL" id="FLRC01000002">
    <property type="protein sequence ID" value="SBT23744.1"/>
    <property type="molecule type" value="Genomic_DNA"/>
</dbReference>
<dbReference type="AlphaFoldDB" id="A0A1C3JX59"/>
<keyword evidence="2" id="KW-0564">Palmitate</keyword>
<keyword evidence="2" id="KW-0472">Membrane</keyword>
<sequence>MSDSMMSHTQSSARSLLPPGRPKAKGSPLGEQQAEGAAWGPFFPPLRFLLAPLVALTLAACAVGPDYQAPQAPVAEQYARQDAAAATLPVPEADAPFWQGLGDPLLQSLVEDALRANHDIRIALARYEQAAAVSRERRQDRFPTLSASGEISDRRASASQAPGMSRAERDGEQHGASLSAVWELDFFGRVRRAVEAQQAETDATAADLGGVQVAIVAELADAYFRLRGLQVQIQVARDNETNQGDTLRLIEALLDNGRGTSFDADRSRTQLALTRARIPPLEAEAAVAAHRIAVLTGRTPAEMAAVLDAPVSLPVLPTQVNAGAPGELLRRRPDVAAAERRLAAATARIGVATADLFPRFTLGGLIGTQALGFGSLFERDSETRVISLGVGGNFLDIGRVRARIAAANSAAAENVALYERAVLRAMEETENALVRLSRAQAENGTLTQAAEASRRAANTARLQFEGGAINVLDVLDAERSRLEAEDLLAQSATRRATALVAVYKTLAGGWPDALPAPQGESVARR</sequence>
<name>A0A1C3JX59_9BURK</name>
<keyword evidence="6" id="KW-1185">Reference proteome</keyword>
<organism evidence="4 6">
    <name type="scientific">Orrella dioscoreae</name>
    <dbReference type="NCBI Taxonomy" id="1851544"/>
    <lineage>
        <taxon>Bacteria</taxon>
        <taxon>Pseudomonadati</taxon>
        <taxon>Pseudomonadota</taxon>
        <taxon>Betaproteobacteria</taxon>
        <taxon>Burkholderiales</taxon>
        <taxon>Alcaligenaceae</taxon>
        <taxon>Orrella</taxon>
    </lineage>
</organism>
<keyword evidence="2 4" id="KW-0449">Lipoprotein</keyword>
<protein>
    <submittedName>
        <fullName evidence="4">RND efflux system, outer membrane lipoprotein CmeC</fullName>
    </submittedName>
</protein>
<evidence type="ECO:0000256" key="1">
    <source>
        <dbReference type="ARBA" id="ARBA00007613"/>
    </source>
</evidence>
<evidence type="ECO:0000313" key="5">
    <source>
        <dbReference type="EMBL" id="SOE47745.1"/>
    </source>
</evidence>
<dbReference type="GO" id="GO:0005886">
    <property type="term" value="C:plasma membrane"/>
    <property type="evidence" value="ECO:0007669"/>
    <property type="project" value="UniProtKB-SubCell"/>
</dbReference>
<feature type="region of interest" description="Disordered" evidence="3">
    <location>
        <begin position="1"/>
        <end position="33"/>
    </location>
</feature>
<dbReference type="InterPro" id="IPR003423">
    <property type="entry name" value="OMP_efflux"/>
</dbReference>
<dbReference type="Proteomes" id="UP000078558">
    <property type="component" value="Chromosome I"/>
</dbReference>
<evidence type="ECO:0000313" key="4">
    <source>
        <dbReference type="EMBL" id="SBT23744.1"/>
    </source>
</evidence>
<dbReference type="PANTHER" id="PTHR30203">
    <property type="entry name" value="OUTER MEMBRANE CATION EFFLUX PROTEIN"/>
    <property type="match status" value="1"/>
</dbReference>
<reference evidence="5 6" key="2">
    <citation type="submission" date="2017-08" db="EMBL/GenBank/DDBJ databases">
        <authorList>
            <person name="de Groot N.N."/>
        </authorList>
    </citation>
    <scope>NUCLEOTIDE SEQUENCE [LARGE SCALE GENOMIC DNA]</scope>
    <source>
        <strain evidence="5">Orrdi1</strain>
    </source>
</reference>
<dbReference type="GO" id="GO:0015562">
    <property type="term" value="F:efflux transmembrane transporter activity"/>
    <property type="evidence" value="ECO:0007669"/>
    <property type="project" value="InterPro"/>
</dbReference>
<dbReference type="SUPFAM" id="SSF56954">
    <property type="entry name" value="Outer membrane efflux proteins (OEP)"/>
    <property type="match status" value="1"/>
</dbReference>
<dbReference type="RefSeq" id="WP_231968200.1">
    <property type="nucleotide sequence ID" value="NZ_LT907988.1"/>
</dbReference>
<dbReference type="Pfam" id="PF02321">
    <property type="entry name" value="OEP"/>
    <property type="match status" value="2"/>
</dbReference>
<dbReference type="EMBL" id="LT907988">
    <property type="protein sequence ID" value="SOE47745.1"/>
    <property type="molecule type" value="Genomic_DNA"/>
</dbReference>
<keyword evidence="2" id="KW-1134">Transmembrane beta strand</keyword>
<keyword evidence="2" id="KW-0812">Transmembrane</keyword>
<evidence type="ECO:0000313" key="6">
    <source>
        <dbReference type="Proteomes" id="UP000078558"/>
    </source>
</evidence>
<feature type="region of interest" description="Disordered" evidence="3">
    <location>
        <begin position="138"/>
        <end position="172"/>
    </location>
</feature>
<dbReference type="PANTHER" id="PTHR30203:SF25">
    <property type="entry name" value="OUTER MEMBRANE PROTEIN-RELATED"/>
    <property type="match status" value="1"/>
</dbReference>
<gene>
    <name evidence="4" type="ORF">ODI_03772</name>
    <name evidence="5" type="ORF">ODI_R1022</name>
</gene>
<dbReference type="STRING" id="1851544.ODI_03772"/>
<comment type="subcellular location">
    <subcellularLocation>
        <location evidence="2">Cell membrane</location>
        <topology evidence="2">Lipid-anchor</topology>
    </subcellularLocation>
</comment>
<dbReference type="Gene3D" id="1.20.1600.10">
    <property type="entry name" value="Outer membrane efflux proteins (OEP)"/>
    <property type="match status" value="1"/>
</dbReference>
<dbReference type="Gene3D" id="2.20.200.10">
    <property type="entry name" value="Outer membrane efflux proteins (OEP)"/>
    <property type="match status" value="1"/>
</dbReference>
<dbReference type="InterPro" id="IPR010131">
    <property type="entry name" value="MdtP/NodT-like"/>
</dbReference>
<feature type="compositionally biased region" description="Polar residues" evidence="3">
    <location>
        <begin position="1"/>
        <end position="14"/>
    </location>
</feature>
<dbReference type="KEGG" id="odi:ODI_R1022"/>
<reference evidence="4 6" key="1">
    <citation type="submission" date="2016-06" db="EMBL/GenBank/DDBJ databases">
        <authorList>
            <person name="Kjaerup R.B."/>
            <person name="Dalgaard T.S."/>
            <person name="Juul-Madsen H.R."/>
        </authorList>
    </citation>
    <scope>NUCLEOTIDE SEQUENCE [LARGE SCALE GENOMIC DNA]</scope>
    <source>
        <strain evidence="4">Orrdi1</strain>
    </source>
</reference>
<evidence type="ECO:0000256" key="3">
    <source>
        <dbReference type="SAM" id="MobiDB-lite"/>
    </source>
</evidence>
<evidence type="ECO:0000256" key="2">
    <source>
        <dbReference type="RuleBase" id="RU362097"/>
    </source>
</evidence>
<dbReference type="NCBIfam" id="TIGR01845">
    <property type="entry name" value="outer_NodT"/>
    <property type="match status" value="1"/>
</dbReference>
<accession>A0A1C3JX59</accession>
<proteinExistence type="inferred from homology"/>
<comment type="similarity">
    <text evidence="1 2">Belongs to the outer membrane factor (OMF) (TC 1.B.17) family.</text>
</comment>